<keyword evidence="11" id="KW-1185">Reference proteome</keyword>
<dbReference type="InterPro" id="IPR045863">
    <property type="entry name" value="CorA_TM1_TM2"/>
</dbReference>
<feature type="region of interest" description="Disordered" evidence="9">
    <location>
        <begin position="1"/>
        <end position="27"/>
    </location>
</feature>
<dbReference type="InterPro" id="IPR004488">
    <property type="entry name" value="Mg/Co-transport_prot_CorA"/>
</dbReference>
<keyword evidence="8" id="KW-0406">Ion transport</keyword>
<dbReference type="CDD" id="cd12828">
    <property type="entry name" value="TmCorA-like_1"/>
    <property type="match status" value="1"/>
</dbReference>
<gene>
    <name evidence="8" type="primary">corA</name>
    <name evidence="10" type="ORF">C8D86_1293</name>
</gene>
<dbReference type="OrthoDB" id="9803416at2"/>
<keyword evidence="3 8" id="KW-0813">Transport</keyword>
<evidence type="ECO:0000313" key="11">
    <source>
        <dbReference type="Proteomes" id="UP000254720"/>
    </source>
</evidence>
<dbReference type="GO" id="GO:0015087">
    <property type="term" value="F:cobalt ion transmembrane transporter activity"/>
    <property type="evidence" value="ECO:0007669"/>
    <property type="project" value="UniProtKB-UniRule"/>
</dbReference>
<reference evidence="10 11" key="1">
    <citation type="submission" date="2018-07" db="EMBL/GenBank/DDBJ databases">
        <title>Genomic Encyclopedia of Type Strains, Phase IV (KMG-IV): sequencing the most valuable type-strain genomes for metagenomic binning, comparative biology and taxonomic classification.</title>
        <authorList>
            <person name="Goeker M."/>
        </authorList>
    </citation>
    <scope>NUCLEOTIDE SEQUENCE [LARGE SCALE GENOMIC DNA]</scope>
    <source>
        <strain evidence="10 11">DSM 16500</strain>
    </source>
</reference>
<dbReference type="InterPro" id="IPR045861">
    <property type="entry name" value="CorA_cytoplasmic_dom"/>
</dbReference>
<protein>
    <recommendedName>
        <fullName evidence="8">Magnesium transport protein CorA</fullName>
    </recommendedName>
</protein>
<dbReference type="GO" id="GO:0000287">
    <property type="term" value="F:magnesium ion binding"/>
    <property type="evidence" value="ECO:0007669"/>
    <property type="project" value="TreeGrafter"/>
</dbReference>
<evidence type="ECO:0000256" key="7">
    <source>
        <dbReference type="ARBA" id="ARBA00023136"/>
    </source>
</evidence>
<evidence type="ECO:0000256" key="1">
    <source>
        <dbReference type="ARBA" id="ARBA00004651"/>
    </source>
</evidence>
<evidence type="ECO:0000256" key="6">
    <source>
        <dbReference type="ARBA" id="ARBA00022989"/>
    </source>
</evidence>
<dbReference type="PANTHER" id="PTHR46494:SF1">
    <property type="entry name" value="CORA FAMILY METAL ION TRANSPORTER (EUROFUNG)"/>
    <property type="match status" value="1"/>
</dbReference>
<dbReference type="Proteomes" id="UP000254720">
    <property type="component" value="Unassembled WGS sequence"/>
</dbReference>
<organism evidence="10 11">
    <name type="scientific">Aquicella lusitana</name>
    <dbReference type="NCBI Taxonomy" id="254246"/>
    <lineage>
        <taxon>Bacteria</taxon>
        <taxon>Pseudomonadati</taxon>
        <taxon>Pseudomonadota</taxon>
        <taxon>Gammaproteobacteria</taxon>
        <taxon>Legionellales</taxon>
        <taxon>Coxiellaceae</taxon>
        <taxon>Aquicella</taxon>
    </lineage>
</organism>
<dbReference type="FunFam" id="1.20.58.340:FF:000012">
    <property type="entry name" value="Magnesium transport protein CorA"/>
    <property type="match status" value="1"/>
</dbReference>
<proteinExistence type="inferred from homology"/>
<comment type="function">
    <text evidence="8">Mediates influx of magnesium ions.</text>
</comment>
<evidence type="ECO:0000256" key="5">
    <source>
        <dbReference type="ARBA" id="ARBA00022692"/>
    </source>
</evidence>
<feature type="transmembrane region" description="Helical" evidence="8">
    <location>
        <begin position="299"/>
        <end position="318"/>
    </location>
</feature>
<dbReference type="AlphaFoldDB" id="A0A370G5F3"/>
<evidence type="ECO:0000256" key="8">
    <source>
        <dbReference type="RuleBase" id="RU362010"/>
    </source>
</evidence>
<evidence type="ECO:0000256" key="3">
    <source>
        <dbReference type="ARBA" id="ARBA00022448"/>
    </source>
</evidence>
<dbReference type="PANTHER" id="PTHR46494">
    <property type="entry name" value="CORA FAMILY METAL ION TRANSPORTER (EUROFUNG)"/>
    <property type="match status" value="1"/>
</dbReference>
<evidence type="ECO:0000256" key="4">
    <source>
        <dbReference type="ARBA" id="ARBA00022475"/>
    </source>
</evidence>
<comment type="subcellular location">
    <subcellularLocation>
        <location evidence="1">Cell membrane</location>
        <topology evidence="1">Multi-pass membrane protein</topology>
    </subcellularLocation>
    <subcellularLocation>
        <location evidence="8">Membrane</location>
        <topology evidence="8">Multi-pass membrane protein</topology>
    </subcellularLocation>
</comment>
<dbReference type="GO" id="GO:0015095">
    <property type="term" value="F:magnesium ion transmembrane transporter activity"/>
    <property type="evidence" value="ECO:0007669"/>
    <property type="project" value="UniProtKB-UniRule"/>
</dbReference>
<dbReference type="GO" id="GO:0050897">
    <property type="term" value="F:cobalt ion binding"/>
    <property type="evidence" value="ECO:0007669"/>
    <property type="project" value="TreeGrafter"/>
</dbReference>
<dbReference type="Pfam" id="PF01544">
    <property type="entry name" value="CorA"/>
    <property type="match status" value="1"/>
</dbReference>
<sequence>MDMFSEVRKRARKAGQPPGTATYTGNKTPVKPVITVITYDADHAHEATGTRLEDCLPEAHKPAGTIWVNIEGLSTDVVTQVAKQFNLHPLTVEDILNVEQRPKIEEFDDYLFLTLKTLSWHPKESTFSVSQLSLVIGHDFVLSFQEADTSLFDVIAERLQSTSNQRMRQQGSDYLAYRLIDSVVDEYFVVLEAMGDQIETTEERIIKTPSPQSSRTLYRLKRQMLLLRKGIWPMREILGHLLHTEEKIITDFTRLYLRDVYDHTVQAIDTVETFRDMLSSMLDMYLSSLTNRMNEIMKTLTIIATIFIPITCIASIYGMNFTHMPGLRWYYSYAVVMGIMVLIAISMLLYFHRKKWI</sequence>
<dbReference type="EMBL" id="QQAX01000029">
    <property type="protein sequence ID" value="RDI39047.1"/>
    <property type="molecule type" value="Genomic_DNA"/>
</dbReference>
<keyword evidence="5 8" id="KW-0812">Transmembrane</keyword>
<dbReference type="Gene3D" id="1.20.58.340">
    <property type="entry name" value="Magnesium transport protein CorA, transmembrane region"/>
    <property type="match status" value="2"/>
</dbReference>
<keyword evidence="6 8" id="KW-1133">Transmembrane helix</keyword>
<name>A0A370G5F3_9COXI</name>
<accession>A0A370G5F3</accession>
<comment type="caution">
    <text evidence="10">The sequence shown here is derived from an EMBL/GenBank/DDBJ whole genome shotgun (WGS) entry which is preliminary data.</text>
</comment>
<keyword evidence="7 8" id="KW-0472">Membrane</keyword>
<dbReference type="GO" id="GO:0005886">
    <property type="term" value="C:plasma membrane"/>
    <property type="evidence" value="ECO:0007669"/>
    <property type="project" value="UniProtKB-SubCell"/>
</dbReference>
<dbReference type="NCBIfam" id="TIGR00383">
    <property type="entry name" value="corA"/>
    <property type="match status" value="1"/>
</dbReference>
<evidence type="ECO:0000256" key="9">
    <source>
        <dbReference type="SAM" id="MobiDB-lite"/>
    </source>
</evidence>
<dbReference type="Gene3D" id="3.30.460.20">
    <property type="entry name" value="CorA soluble domain-like"/>
    <property type="match status" value="1"/>
</dbReference>
<keyword evidence="8" id="KW-0460">Magnesium</keyword>
<dbReference type="InterPro" id="IPR002523">
    <property type="entry name" value="MgTranspt_CorA/ZnTranspt_ZntB"/>
</dbReference>
<comment type="similarity">
    <text evidence="2 8">Belongs to the CorA metal ion transporter (MIT) (TC 1.A.35) family.</text>
</comment>
<dbReference type="SUPFAM" id="SSF143865">
    <property type="entry name" value="CorA soluble domain-like"/>
    <property type="match status" value="1"/>
</dbReference>
<evidence type="ECO:0000256" key="2">
    <source>
        <dbReference type="ARBA" id="ARBA00009765"/>
    </source>
</evidence>
<dbReference type="RefSeq" id="WP_114835255.1">
    <property type="nucleotide sequence ID" value="NZ_LR699114.1"/>
</dbReference>
<feature type="transmembrane region" description="Helical" evidence="8">
    <location>
        <begin position="330"/>
        <end position="351"/>
    </location>
</feature>
<keyword evidence="4 8" id="KW-1003">Cell membrane</keyword>
<dbReference type="SUPFAM" id="SSF144083">
    <property type="entry name" value="Magnesium transport protein CorA, transmembrane region"/>
    <property type="match status" value="1"/>
</dbReference>
<evidence type="ECO:0000313" key="10">
    <source>
        <dbReference type="EMBL" id="RDI39047.1"/>
    </source>
</evidence>